<dbReference type="RefSeq" id="WP_086172383.1">
    <property type="nucleotide sequence ID" value="NZ_MRYD01000237.1"/>
</dbReference>
<comment type="caution">
    <text evidence="2">The sequence shown here is derived from an EMBL/GenBank/DDBJ whole genome shotgun (WGS) entry which is preliminary data.</text>
</comment>
<accession>A0ABX3YBZ4</accession>
<evidence type="ECO:0008006" key="4">
    <source>
        <dbReference type="Google" id="ProtNLM"/>
    </source>
</evidence>
<keyword evidence="3" id="KW-1185">Reference proteome</keyword>
<dbReference type="Proteomes" id="UP000194266">
    <property type="component" value="Unassembled WGS sequence"/>
</dbReference>
<evidence type="ECO:0000256" key="1">
    <source>
        <dbReference type="SAM" id="SignalP"/>
    </source>
</evidence>
<keyword evidence="1" id="KW-0732">Signal</keyword>
<gene>
    <name evidence="2" type="ORF">OQI_29975</name>
</gene>
<proteinExistence type="predicted"/>
<dbReference type="EMBL" id="MRYD01000237">
    <property type="protein sequence ID" value="OSZ56960.1"/>
    <property type="molecule type" value="Genomic_DNA"/>
</dbReference>
<name>A0ABX3YBZ4_9ACTN</name>
<protein>
    <recommendedName>
        <fullName evidence="4">Secreted protein</fullName>
    </recommendedName>
</protein>
<sequence length="99" mass="10540">MPEPLRTSRRTWSAAWAVLCAAGVAATAVLNASPAPEPQPEKHEEPVGAECAEYIADIETELAKAEEEGKDDGVLAFTRISAGADDCSDELRDHFGGDR</sequence>
<feature type="chain" id="PRO_5046443806" description="Secreted protein" evidence="1">
    <location>
        <begin position="29"/>
        <end position="99"/>
    </location>
</feature>
<reference evidence="2 3" key="1">
    <citation type="submission" date="2016-12" db="EMBL/GenBank/DDBJ databases">
        <title>Genome Mining:The Detection of Biosynthetic Gene Clusters to Aid in the Expression of Curamycin A produced by Streptomyces sp. strain CZA14.</title>
        <authorList>
            <person name="Durrell K.A."/>
            <person name="Kirby B.M."/>
            <person name="Khan W."/>
            <person name="Mthethwa T."/>
            <person name="Le Roes-Hill M."/>
        </authorList>
    </citation>
    <scope>NUCLEOTIDE SEQUENCE [LARGE SCALE GENOMIC DNA]</scope>
    <source>
        <strain evidence="2 3">CZA14</strain>
    </source>
</reference>
<feature type="signal peptide" evidence="1">
    <location>
        <begin position="1"/>
        <end position="28"/>
    </location>
</feature>
<evidence type="ECO:0000313" key="3">
    <source>
        <dbReference type="Proteomes" id="UP000194266"/>
    </source>
</evidence>
<evidence type="ECO:0000313" key="2">
    <source>
        <dbReference type="EMBL" id="OSZ56960.1"/>
    </source>
</evidence>
<organism evidence="2 3">
    <name type="scientific">Streptomyces pharetrae CZA14</name>
    <dbReference type="NCBI Taxonomy" id="1144883"/>
    <lineage>
        <taxon>Bacteria</taxon>
        <taxon>Bacillati</taxon>
        <taxon>Actinomycetota</taxon>
        <taxon>Actinomycetes</taxon>
        <taxon>Kitasatosporales</taxon>
        <taxon>Streptomycetaceae</taxon>
        <taxon>Streptomyces</taxon>
    </lineage>
</organism>